<evidence type="ECO:0000313" key="6">
    <source>
        <dbReference type="Proteomes" id="UP000095283"/>
    </source>
</evidence>
<keyword evidence="1" id="KW-1015">Disulfide bond</keyword>
<dbReference type="Proteomes" id="UP000095283">
    <property type="component" value="Unplaced"/>
</dbReference>
<keyword evidence="6" id="KW-1185">Reference proteome</keyword>
<dbReference type="AlphaFoldDB" id="A0A1I7WBJ5"/>
<feature type="compositionally biased region" description="Polar residues" evidence="2">
    <location>
        <begin position="511"/>
        <end position="520"/>
    </location>
</feature>
<feature type="signal peptide" evidence="3">
    <location>
        <begin position="1"/>
        <end position="18"/>
    </location>
</feature>
<organism evidence="6 7">
    <name type="scientific">Heterorhabditis bacteriophora</name>
    <name type="common">Entomopathogenic nematode worm</name>
    <dbReference type="NCBI Taxonomy" id="37862"/>
    <lineage>
        <taxon>Eukaryota</taxon>
        <taxon>Metazoa</taxon>
        <taxon>Ecdysozoa</taxon>
        <taxon>Nematoda</taxon>
        <taxon>Chromadorea</taxon>
        <taxon>Rhabditida</taxon>
        <taxon>Rhabditina</taxon>
        <taxon>Rhabditomorpha</taxon>
        <taxon>Strongyloidea</taxon>
        <taxon>Heterorhabditidae</taxon>
        <taxon>Heterorhabditis</taxon>
    </lineage>
</organism>
<evidence type="ECO:0000256" key="2">
    <source>
        <dbReference type="SAM" id="MobiDB-lite"/>
    </source>
</evidence>
<evidence type="ECO:0000313" key="7">
    <source>
        <dbReference type="WBParaSite" id="Hba_02076"/>
    </source>
</evidence>
<dbReference type="PROSITE" id="PS50041">
    <property type="entry name" value="C_TYPE_LECTIN_2"/>
    <property type="match status" value="1"/>
</dbReference>
<feature type="domain" description="C-type lectin" evidence="4">
    <location>
        <begin position="275"/>
        <end position="367"/>
    </location>
</feature>
<dbReference type="SMART" id="SM00034">
    <property type="entry name" value="CLECT"/>
    <property type="match status" value="2"/>
</dbReference>
<dbReference type="PROSITE" id="PS00022">
    <property type="entry name" value="EGF_1"/>
    <property type="match status" value="1"/>
</dbReference>
<reference evidence="7" key="1">
    <citation type="submission" date="2016-11" db="UniProtKB">
        <authorList>
            <consortium name="WormBaseParasite"/>
        </authorList>
    </citation>
    <scope>IDENTIFICATION</scope>
</reference>
<dbReference type="CDD" id="cd00037">
    <property type="entry name" value="CLECT"/>
    <property type="match status" value="2"/>
</dbReference>
<dbReference type="Pfam" id="PF00059">
    <property type="entry name" value="Lectin_C"/>
    <property type="match status" value="1"/>
</dbReference>
<accession>A0A1I7WBJ5</accession>
<feature type="region of interest" description="Disordered" evidence="2">
    <location>
        <begin position="511"/>
        <end position="537"/>
    </location>
</feature>
<evidence type="ECO:0000256" key="3">
    <source>
        <dbReference type="SAM" id="SignalP"/>
    </source>
</evidence>
<dbReference type="InterPro" id="IPR001304">
    <property type="entry name" value="C-type_lectin-like"/>
</dbReference>
<dbReference type="InterPro" id="IPR016186">
    <property type="entry name" value="C-type_lectin-like/link_sf"/>
</dbReference>
<dbReference type="PROSITE" id="PS00615">
    <property type="entry name" value="C_TYPE_LECTIN_1"/>
    <property type="match status" value="1"/>
</dbReference>
<dbReference type="Gene3D" id="2.60.120.740">
    <property type="match status" value="1"/>
</dbReference>
<evidence type="ECO:0000259" key="5">
    <source>
        <dbReference type="PROSITE" id="PS50228"/>
    </source>
</evidence>
<dbReference type="WBParaSite" id="Hba_02076">
    <property type="protein sequence ID" value="Hba_02076"/>
    <property type="gene ID" value="Hba_02076"/>
</dbReference>
<dbReference type="SUPFAM" id="SSF56436">
    <property type="entry name" value="C-type lectin-like"/>
    <property type="match status" value="2"/>
</dbReference>
<dbReference type="InterPro" id="IPR000742">
    <property type="entry name" value="EGF"/>
</dbReference>
<dbReference type="CDD" id="cd22840">
    <property type="entry name" value="Gal_Rha_Lectin_LAT2"/>
    <property type="match status" value="1"/>
</dbReference>
<dbReference type="GO" id="GO:0030246">
    <property type="term" value="F:carbohydrate binding"/>
    <property type="evidence" value="ECO:0007669"/>
    <property type="project" value="InterPro"/>
</dbReference>
<feature type="chain" id="PRO_5009310551" evidence="3">
    <location>
        <begin position="19"/>
        <end position="537"/>
    </location>
</feature>
<name>A0A1I7WBJ5_HETBA</name>
<feature type="domain" description="SUEL-type lectin" evidence="5">
    <location>
        <begin position="155"/>
        <end position="235"/>
    </location>
</feature>
<dbReference type="Gene3D" id="3.10.100.10">
    <property type="entry name" value="Mannose-Binding Protein A, subunit A"/>
    <property type="match status" value="2"/>
</dbReference>
<protein>
    <submittedName>
        <fullName evidence="7">C-type lectin domain-containing protein</fullName>
    </submittedName>
</protein>
<dbReference type="InterPro" id="IPR016187">
    <property type="entry name" value="CTDL_fold"/>
</dbReference>
<dbReference type="InterPro" id="IPR018378">
    <property type="entry name" value="C-type_lectin_CS"/>
</dbReference>
<dbReference type="InterPro" id="IPR043159">
    <property type="entry name" value="Lectin_gal-bd_sf"/>
</dbReference>
<dbReference type="PROSITE" id="PS01186">
    <property type="entry name" value="EGF_2"/>
    <property type="match status" value="1"/>
</dbReference>
<keyword evidence="3" id="KW-0732">Signal</keyword>
<proteinExistence type="predicted"/>
<dbReference type="InterPro" id="IPR000922">
    <property type="entry name" value="Lectin_gal-bd_dom"/>
</dbReference>
<dbReference type="PROSITE" id="PS50228">
    <property type="entry name" value="SUEL_LECTIN"/>
    <property type="match status" value="1"/>
</dbReference>
<evidence type="ECO:0000256" key="1">
    <source>
        <dbReference type="ARBA" id="ARBA00023157"/>
    </source>
</evidence>
<evidence type="ECO:0000259" key="4">
    <source>
        <dbReference type="PROSITE" id="PS50041"/>
    </source>
</evidence>
<sequence>MRYRLVLTVSSFISGVFGVKYCKDTSICQNGGTCYLNSVLPAVKNCADNEVYHMGFCYSFQGEPMNWKEGAKYCYEKGLRLALTERDDDQEFYSEYIQKMLSGVDKMKVCVSMQYKTMFRNWMSQSCDALNYIVCKREVEESANEQSENIAQCMCANGYEGQRCDKLSSIDFSLFGAIEGFSACDLNQSNFELTCSNPNSLRTLINRCEGLTYCEIKSLSETFSETPCPDYSELLLQYRFRCSKGEKRVRNFKKKARNRRNKQENKVSINIFLICNGGYLATDISESAHAEISRHLRRNTKDGSYFWIALQLSSDGRPQWSDGRPLIFLPPSSTLTESTQCGAYLLNRDSSTWASYPCTSLANYICTFVPEGLVRPKEKTMSEFKKNKEVFSGDNIYAHIPTKDAGYHYLFIDCKFGSQPSQGNRWEAPNTNNCSHKWVQEIRAAVDRGDPAEEITYLMANKLESTMSHHLYGGDITNSVSLSSDVLDLARTQFSVLHDRNERQKKAITFTQATDSTGQTADDGYSDEYESDRSHEL</sequence>